<dbReference type="InterPro" id="IPR036640">
    <property type="entry name" value="ABC1_TM_sf"/>
</dbReference>
<dbReference type="Proteomes" id="UP001500975">
    <property type="component" value="Unassembled WGS sequence"/>
</dbReference>
<dbReference type="PANTHER" id="PTHR24221:SF248">
    <property type="entry name" value="ABC TRANSPORTER TRANSMEMBRANE REGION"/>
    <property type="match status" value="1"/>
</dbReference>
<dbReference type="Gene3D" id="3.40.50.300">
    <property type="entry name" value="P-loop containing nucleotide triphosphate hydrolases"/>
    <property type="match status" value="1"/>
</dbReference>
<feature type="transmembrane region" description="Helical" evidence="8">
    <location>
        <begin position="216"/>
        <end position="236"/>
    </location>
</feature>
<dbReference type="PANTHER" id="PTHR24221">
    <property type="entry name" value="ATP-BINDING CASSETTE SUB-FAMILY B"/>
    <property type="match status" value="1"/>
</dbReference>
<dbReference type="Gene3D" id="1.20.1560.10">
    <property type="entry name" value="ABC transporter type 1, transmembrane domain"/>
    <property type="match status" value="1"/>
</dbReference>
<evidence type="ECO:0000256" key="5">
    <source>
        <dbReference type="ARBA" id="ARBA00022840"/>
    </source>
</evidence>
<dbReference type="PROSITE" id="PS50893">
    <property type="entry name" value="ABC_TRANSPORTER_2"/>
    <property type="match status" value="1"/>
</dbReference>
<sequence>MRLPGSLPGSDEAAADDAAIRAPQEVAVPFEICLALCSAVYGRPVSALSLGADLPREEHRLAPAAFERAAERADLRLSAVDAAGADGAVQQGDCLIVPRGLGFTVIRKLPGGVHRLMPPAEGTTAREPLDEAAMAQAIAQGGWAVQPDYLAHAPGTELALQPDRYAWLRRAVASQWHTYAHVALASLVANVLLMLASFYSMQVYDRVVPNNAFETLWALTVGVSLIYLFDLLLRVARAFMIDYAGKRVDLEISSRLFQQVTGLRMAQRPASAGAFANHLNEFESLRDFFTSLSLSAVIDLPFVFIYLAAIAGMGGISVAAVPVLAIVLMLGVTLLLQGPVDRAVKVSMQASAQKHGMLIEVLAGIEAIKLSASESVFQGAWERAVKKIALASMHSKLLSTVGTSLVSFLQSLSGVAVIVVGVYGVAAQQLTMGGLIACSILASRAVAPIGQLAGMLSRWKQTRQSMTTLDQIFRRPVERPAGKSFVVRDALSAAIELRGASFSYAGAPAPVLRNVSFTIQPGERVAVIGRSGSGKSTLAKLIAGLYEVSEGAVLVGGVDTRQLDPQQLRRSIAVVAQDPYLFNGTVRDNIAHGTEAADEARVLEAARAAGVDDFVRTHPLGYDMPVGERGALLSGGQRQAVVLARALIGGGRILLFDEPSNSLDFAGEGSLRARLAERRDGETLILVTHRTSMLDLVDRVIAMDAGRVLADGPPEAVLKNISPREER</sequence>
<evidence type="ECO:0000259" key="9">
    <source>
        <dbReference type="PROSITE" id="PS50893"/>
    </source>
</evidence>
<evidence type="ECO:0000256" key="7">
    <source>
        <dbReference type="ARBA" id="ARBA00023136"/>
    </source>
</evidence>
<evidence type="ECO:0000256" key="4">
    <source>
        <dbReference type="ARBA" id="ARBA00022741"/>
    </source>
</evidence>
<feature type="domain" description="ABC transporter" evidence="9">
    <location>
        <begin position="497"/>
        <end position="727"/>
    </location>
</feature>
<evidence type="ECO:0000259" key="10">
    <source>
        <dbReference type="PROSITE" id="PS50929"/>
    </source>
</evidence>
<name>A0ABP8I0V4_9BURK</name>
<reference evidence="12" key="1">
    <citation type="journal article" date="2019" name="Int. J. Syst. Evol. Microbiol.">
        <title>The Global Catalogue of Microorganisms (GCM) 10K type strain sequencing project: providing services to taxonomists for standard genome sequencing and annotation.</title>
        <authorList>
            <consortium name="The Broad Institute Genomics Platform"/>
            <consortium name="The Broad Institute Genome Sequencing Center for Infectious Disease"/>
            <person name="Wu L."/>
            <person name="Ma J."/>
        </authorList>
    </citation>
    <scope>NUCLEOTIDE SEQUENCE [LARGE SCALE GENOMIC DNA]</scope>
    <source>
        <strain evidence="12">JCM 17804</strain>
    </source>
</reference>
<dbReference type="Gene3D" id="3.90.70.10">
    <property type="entry name" value="Cysteine proteinases"/>
    <property type="match status" value="1"/>
</dbReference>
<dbReference type="InterPro" id="IPR017750">
    <property type="entry name" value="ATPase_T1SS"/>
</dbReference>
<evidence type="ECO:0000256" key="3">
    <source>
        <dbReference type="ARBA" id="ARBA00022692"/>
    </source>
</evidence>
<dbReference type="SMART" id="SM00382">
    <property type="entry name" value="AAA"/>
    <property type="match status" value="1"/>
</dbReference>
<dbReference type="SUPFAM" id="SSF90123">
    <property type="entry name" value="ABC transporter transmembrane region"/>
    <property type="match status" value="1"/>
</dbReference>
<keyword evidence="5" id="KW-0067">ATP-binding</keyword>
<dbReference type="InterPro" id="IPR003439">
    <property type="entry name" value="ABC_transporter-like_ATP-bd"/>
</dbReference>
<evidence type="ECO:0000256" key="8">
    <source>
        <dbReference type="SAM" id="Phobius"/>
    </source>
</evidence>
<dbReference type="Pfam" id="PF00664">
    <property type="entry name" value="ABC_membrane"/>
    <property type="match status" value="1"/>
</dbReference>
<evidence type="ECO:0000313" key="11">
    <source>
        <dbReference type="EMBL" id="GAA4348752.1"/>
    </source>
</evidence>
<feature type="transmembrane region" description="Helical" evidence="8">
    <location>
        <begin position="397"/>
        <end position="426"/>
    </location>
</feature>
<dbReference type="InterPro" id="IPR017871">
    <property type="entry name" value="ABC_transporter-like_CS"/>
</dbReference>
<feature type="transmembrane region" description="Helical" evidence="8">
    <location>
        <begin position="315"/>
        <end position="336"/>
    </location>
</feature>
<evidence type="ECO:0000313" key="12">
    <source>
        <dbReference type="Proteomes" id="UP001500975"/>
    </source>
</evidence>
<evidence type="ECO:0000256" key="2">
    <source>
        <dbReference type="ARBA" id="ARBA00022475"/>
    </source>
</evidence>
<protein>
    <submittedName>
        <fullName evidence="11">Type I secretion system permease/ATPase</fullName>
    </submittedName>
</protein>
<dbReference type="PROSITE" id="PS50929">
    <property type="entry name" value="ABC_TM1F"/>
    <property type="match status" value="1"/>
</dbReference>
<dbReference type="InterPro" id="IPR039421">
    <property type="entry name" value="Type_1_exporter"/>
</dbReference>
<dbReference type="EMBL" id="BAABGJ010000057">
    <property type="protein sequence ID" value="GAA4348752.1"/>
    <property type="molecule type" value="Genomic_DNA"/>
</dbReference>
<dbReference type="NCBIfam" id="TIGR03375">
    <property type="entry name" value="type_I_sec_LssB"/>
    <property type="match status" value="1"/>
</dbReference>
<feature type="transmembrane region" description="Helical" evidence="8">
    <location>
        <begin position="288"/>
        <end position="309"/>
    </location>
</feature>
<evidence type="ECO:0000256" key="1">
    <source>
        <dbReference type="ARBA" id="ARBA00004651"/>
    </source>
</evidence>
<comment type="caution">
    <text evidence="11">The sequence shown here is derived from an EMBL/GenBank/DDBJ whole genome shotgun (WGS) entry which is preliminary data.</text>
</comment>
<feature type="domain" description="ABC transmembrane type-1" evidence="10">
    <location>
        <begin position="182"/>
        <end position="461"/>
    </location>
</feature>
<gene>
    <name evidence="11" type="ORF">GCM10023165_34880</name>
</gene>
<keyword evidence="4" id="KW-0547">Nucleotide-binding</keyword>
<dbReference type="Pfam" id="PF00005">
    <property type="entry name" value="ABC_tran"/>
    <property type="match status" value="1"/>
</dbReference>
<dbReference type="CDD" id="cd18587">
    <property type="entry name" value="ABC_6TM_LapB_like"/>
    <property type="match status" value="1"/>
</dbReference>
<keyword evidence="2" id="KW-1003">Cell membrane</keyword>
<feature type="transmembrane region" description="Helical" evidence="8">
    <location>
        <begin position="179"/>
        <end position="204"/>
    </location>
</feature>
<accession>A0ABP8I0V4</accession>
<comment type="subcellular location">
    <subcellularLocation>
        <location evidence="1">Cell membrane</location>
        <topology evidence="1">Multi-pass membrane protein</topology>
    </subcellularLocation>
</comment>
<organism evidence="11 12">
    <name type="scientific">Variovorax defluvii</name>
    <dbReference type="NCBI Taxonomy" id="913761"/>
    <lineage>
        <taxon>Bacteria</taxon>
        <taxon>Pseudomonadati</taxon>
        <taxon>Pseudomonadota</taxon>
        <taxon>Betaproteobacteria</taxon>
        <taxon>Burkholderiales</taxon>
        <taxon>Comamonadaceae</taxon>
        <taxon>Variovorax</taxon>
    </lineage>
</organism>
<dbReference type="InterPro" id="IPR027417">
    <property type="entry name" value="P-loop_NTPase"/>
</dbReference>
<evidence type="ECO:0000256" key="6">
    <source>
        <dbReference type="ARBA" id="ARBA00022989"/>
    </source>
</evidence>
<dbReference type="InterPro" id="IPR011527">
    <property type="entry name" value="ABC1_TM_dom"/>
</dbReference>
<keyword evidence="12" id="KW-1185">Reference proteome</keyword>
<proteinExistence type="predicted"/>
<dbReference type="SUPFAM" id="SSF52540">
    <property type="entry name" value="P-loop containing nucleoside triphosphate hydrolases"/>
    <property type="match status" value="1"/>
</dbReference>
<keyword evidence="7 8" id="KW-0472">Membrane</keyword>
<keyword evidence="3 8" id="KW-0812">Transmembrane</keyword>
<keyword evidence="6 8" id="KW-1133">Transmembrane helix</keyword>
<dbReference type="InterPro" id="IPR003593">
    <property type="entry name" value="AAA+_ATPase"/>
</dbReference>
<dbReference type="PROSITE" id="PS00211">
    <property type="entry name" value="ABC_TRANSPORTER_1"/>
    <property type="match status" value="1"/>
</dbReference>